<keyword evidence="4" id="KW-1185">Reference proteome</keyword>
<dbReference type="EMBL" id="BJWL01000020">
    <property type="protein sequence ID" value="GFZ08343.1"/>
    <property type="molecule type" value="Genomic_DNA"/>
</dbReference>
<reference evidence="3 4" key="1">
    <citation type="submission" date="2019-07" db="EMBL/GenBank/DDBJ databases">
        <title>De Novo Assembly of kiwifruit Actinidia rufa.</title>
        <authorList>
            <person name="Sugita-Konishi S."/>
            <person name="Sato K."/>
            <person name="Mori E."/>
            <person name="Abe Y."/>
            <person name="Kisaki G."/>
            <person name="Hamano K."/>
            <person name="Suezawa K."/>
            <person name="Otani M."/>
            <person name="Fukuda T."/>
            <person name="Manabe T."/>
            <person name="Gomi K."/>
            <person name="Tabuchi M."/>
            <person name="Akimitsu K."/>
            <person name="Kataoka I."/>
        </authorList>
    </citation>
    <scope>NUCLEOTIDE SEQUENCE [LARGE SCALE GENOMIC DNA]</scope>
    <source>
        <strain evidence="4">cv. Fuchu</strain>
    </source>
</reference>
<dbReference type="AlphaFoldDB" id="A0A7J0GC23"/>
<proteinExistence type="predicted"/>
<sequence>MPIQGEKGSKSIWEIPVHFKCRTSLSKCLSVLILPLSHLPRQTQTRKQLFPNTWTNVAIDEDDPCGLREFDQGSLHLCPSLAFYALSGSLGSRRGNVFIKVAERKSHPLWIIKSVLGNGKSNVHRNGGTEPARILLERLFAHTQKLEEQMAALDALKKKEEHLQDAERKILSEHAELNQAREKLVRREEEIVAACSKHEKLEDEMKQANLKLASQATQLEDLKLRLKERDENIFSAQSALALKEDEMNKLKIEWMKNSEAAATVESELKSKARLLDEVNEIMKKQEGELQQLRKAIQEKEEEEEVSATMRELEKEKLKVAEANLEKKTMEWLIAKDELKKLAEEASRHTAEANETLEDFKRVKKLLADVRSELVASQKALASSRQRMEDQKHLLEKQLIELEEQRRSVKLYMTSLKNAQIEVESKIVKLRVVEARNKELERDLCIEKELIERLQEELNKERSSLKQVIEEKSFLQEELDCECTKFKETQSLLQVKESEIVDARLEIQRLKSEKASLQLMLEDKDSELFNVRKKLEEVNLETAAVRTLMNSREDELIQATSMLEEKEKYVQGIEHELSNTKLKYSEAESVVEQITELTNKLVILVNNDDFEGLNSDDDILKNSTDNFKWKKKQLETELELTRESLRTKDMEVLATQRALTIKDEELKMVRGRLDAREKELETMKEETIRDANDLKQLYALAQERIGERSIGDLAIEKLQIEAAQLEVESATCASTRNLPI</sequence>
<protein>
    <submittedName>
        <fullName evidence="3">Myosin heavy chain-related protein</fullName>
    </submittedName>
</protein>
<evidence type="ECO:0000313" key="4">
    <source>
        <dbReference type="Proteomes" id="UP000585474"/>
    </source>
</evidence>
<feature type="coiled-coil region" evidence="2">
    <location>
        <begin position="275"/>
        <end position="358"/>
    </location>
</feature>
<evidence type="ECO:0000256" key="2">
    <source>
        <dbReference type="SAM" id="Coils"/>
    </source>
</evidence>
<dbReference type="GO" id="GO:0007131">
    <property type="term" value="P:reciprocal meiotic recombination"/>
    <property type="evidence" value="ECO:0007669"/>
    <property type="project" value="TreeGrafter"/>
</dbReference>
<dbReference type="PANTHER" id="PTHR23160">
    <property type="entry name" value="SYNAPTONEMAL COMPLEX PROTEIN-RELATED"/>
    <property type="match status" value="1"/>
</dbReference>
<dbReference type="Proteomes" id="UP000585474">
    <property type="component" value="Unassembled WGS sequence"/>
</dbReference>
<keyword evidence="1 2" id="KW-0175">Coiled coil</keyword>
<name>A0A7J0GC23_9ERIC</name>
<feature type="coiled-coil region" evidence="2">
    <location>
        <begin position="384"/>
        <end position="540"/>
    </location>
</feature>
<comment type="caution">
    <text evidence="3">The sequence shown here is derived from an EMBL/GenBank/DDBJ whole genome shotgun (WGS) entry which is preliminary data.</text>
</comment>
<evidence type="ECO:0000313" key="3">
    <source>
        <dbReference type="EMBL" id="GFZ08343.1"/>
    </source>
</evidence>
<feature type="coiled-coil region" evidence="2">
    <location>
        <begin position="143"/>
        <end position="225"/>
    </location>
</feature>
<gene>
    <name evidence="3" type="ORF">Acr_20g0001510</name>
</gene>
<organism evidence="3 4">
    <name type="scientific">Actinidia rufa</name>
    <dbReference type="NCBI Taxonomy" id="165716"/>
    <lineage>
        <taxon>Eukaryota</taxon>
        <taxon>Viridiplantae</taxon>
        <taxon>Streptophyta</taxon>
        <taxon>Embryophyta</taxon>
        <taxon>Tracheophyta</taxon>
        <taxon>Spermatophyta</taxon>
        <taxon>Magnoliopsida</taxon>
        <taxon>eudicotyledons</taxon>
        <taxon>Gunneridae</taxon>
        <taxon>Pentapetalae</taxon>
        <taxon>asterids</taxon>
        <taxon>Ericales</taxon>
        <taxon>Actinidiaceae</taxon>
        <taxon>Actinidia</taxon>
    </lineage>
</organism>
<accession>A0A7J0GC23</accession>
<evidence type="ECO:0000256" key="1">
    <source>
        <dbReference type="ARBA" id="ARBA00023054"/>
    </source>
</evidence>
<dbReference type="PANTHER" id="PTHR23160:SF19">
    <property type="entry name" value="MYOSIN HEAVY CHAIN-RELATED PROTEIN"/>
    <property type="match status" value="1"/>
</dbReference>
<dbReference type="OrthoDB" id="2019763at2759"/>
<feature type="coiled-coil region" evidence="2">
    <location>
        <begin position="630"/>
        <end position="703"/>
    </location>
</feature>